<comment type="caution">
    <text evidence="2">The sequence shown here is derived from an EMBL/GenBank/DDBJ whole genome shotgun (WGS) entry which is preliminary data.</text>
</comment>
<protein>
    <submittedName>
        <fullName evidence="2">Uncharacterized protein</fullName>
    </submittedName>
</protein>
<keyword evidence="3" id="KW-1185">Reference proteome</keyword>
<gene>
    <name evidence="2" type="ORF">CEXT_808731</name>
</gene>
<dbReference type="AlphaFoldDB" id="A0AAV4MTN2"/>
<dbReference type="EMBL" id="BPLR01002618">
    <property type="protein sequence ID" value="GIX75748.1"/>
    <property type="molecule type" value="Genomic_DNA"/>
</dbReference>
<sequence>MSTKLNDPPNPSSLSQCTSNSSIHRSKNRTQKKKEKKLKNPLREQGRNFTTDWHRRNNRRRTPLRPQCPFLQ</sequence>
<evidence type="ECO:0000313" key="2">
    <source>
        <dbReference type="EMBL" id="GIX75748.1"/>
    </source>
</evidence>
<proteinExistence type="predicted"/>
<accession>A0AAV4MTN2</accession>
<name>A0AAV4MTN2_CAEEX</name>
<feature type="region of interest" description="Disordered" evidence="1">
    <location>
        <begin position="1"/>
        <end position="72"/>
    </location>
</feature>
<feature type="compositionally biased region" description="Basic residues" evidence="1">
    <location>
        <begin position="24"/>
        <end position="40"/>
    </location>
</feature>
<evidence type="ECO:0000256" key="1">
    <source>
        <dbReference type="SAM" id="MobiDB-lite"/>
    </source>
</evidence>
<dbReference type="Proteomes" id="UP001054945">
    <property type="component" value="Unassembled WGS sequence"/>
</dbReference>
<organism evidence="2 3">
    <name type="scientific">Caerostris extrusa</name>
    <name type="common">Bark spider</name>
    <name type="synonym">Caerostris bankana</name>
    <dbReference type="NCBI Taxonomy" id="172846"/>
    <lineage>
        <taxon>Eukaryota</taxon>
        <taxon>Metazoa</taxon>
        <taxon>Ecdysozoa</taxon>
        <taxon>Arthropoda</taxon>
        <taxon>Chelicerata</taxon>
        <taxon>Arachnida</taxon>
        <taxon>Araneae</taxon>
        <taxon>Araneomorphae</taxon>
        <taxon>Entelegynae</taxon>
        <taxon>Araneoidea</taxon>
        <taxon>Araneidae</taxon>
        <taxon>Caerostris</taxon>
    </lineage>
</organism>
<reference evidence="2 3" key="1">
    <citation type="submission" date="2021-06" db="EMBL/GenBank/DDBJ databases">
        <title>Caerostris extrusa draft genome.</title>
        <authorList>
            <person name="Kono N."/>
            <person name="Arakawa K."/>
        </authorList>
    </citation>
    <scope>NUCLEOTIDE SEQUENCE [LARGE SCALE GENOMIC DNA]</scope>
</reference>
<evidence type="ECO:0000313" key="3">
    <source>
        <dbReference type="Proteomes" id="UP001054945"/>
    </source>
</evidence>
<feature type="compositionally biased region" description="Polar residues" evidence="1">
    <location>
        <begin position="12"/>
        <end position="23"/>
    </location>
</feature>